<organism evidence="1 2">
    <name type="scientific">Atlantibacter hermannii NBRC 105704</name>
    <dbReference type="NCBI Taxonomy" id="1115512"/>
    <lineage>
        <taxon>Bacteria</taxon>
        <taxon>Pseudomonadati</taxon>
        <taxon>Pseudomonadota</taxon>
        <taxon>Gammaproteobacteria</taxon>
        <taxon>Enterobacterales</taxon>
        <taxon>Enterobacteriaceae</taxon>
        <taxon>Atlantibacter</taxon>
    </lineage>
</organism>
<comment type="caution">
    <text evidence="1">The sequence shown here is derived from an EMBL/GenBank/DDBJ whole genome shotgun (WGS) entry which is preliminary data.</text>
</comment>
<accession>H5V549</accession>
<proteinExistence type="predicted"/>
<dbReference type="RefSeq" id="WP_002437304.1">
    <property type="nucleotide sequence ID" value="NZ_BAFF01000011.1"/>
</dbReference>
<evidence type="ECO:0008006" key="3">
    <source>
        <dbReference type="Google" id="ProtNLM"/>
    </source>
</evidence>
<sequence length="58" mass="6831">MRPLITHDEIELLKRDLDTLGEQNLVGIEAYEALHLLEMRRQTAKLEFIKRALEAKEQ</sequence>
<evidence type="ECO:0000313" key="1">
    <source>
        <dbReference type="EMBL" id="GAB53107.1"/>
    </source>
</evidence>
<dbReference type="GeneID" id="92828160"/>
<dbReference type="AlphaFoldDB" id="H5V549"/>
<dbReference type="Proteomes" id="UP000010297">
    <property type="component" value="Unassembled WGS sequence"/>
</dbReference>
<evidence type="ECO:0000313" key="2">
    <source>
        <dbReference type="Proteomes" id="UP000010297"/>
    </source>
</evidence>
<protein>
    <recommendedName>
        <fullName evidence="3">Transposase</fullName>
    </recommendedName>
</protein>
<gene>
    <name evidence="1" type="ORF">EH105704_11_01030</name>
</gene>
<keyword evidence="2" id="KW-1185">Reference proteome</keyword>
<reference evidence="1 2" key="1">
    <citation type="submission" date="2012-02" db="EMBL/GenBank/DDBJ databases">
        <title>Whole genome shotgun sequence of Escherichia hermannii NBRC 105704.</title>
        <authorList>
            <person name="Yoshida I."/>
            <person name="Hosoyama A."/>
            <person name="Tsuchikane K."/>
            <person name="Katsumata H."/>
            <person name="Yamazaki S."/>
            <person name="Fujita N."/>
        </authorList>
    </citation>
    <scope>NUCLEOTIDE SEQUENCE [LARGE SCALE GENOMIC DNA]</scope>
    <source>
        <strain evidence="1 2">NBRC 105704</strain>
    </source>
</reference>
<name>H5V549_ATLHE</name>
<dbReference type="EMBL" id="BAFF01000011">
    <property type="protein sequence ID" value="GAB53107.1"/>
    <property type="molecule type" value="Genomic_DNA"/>
</dbReference>